<dbReference type="EMBL" id="KI894018">
    <property type="protein sequence ID" value="OCF28896.1"/>
    <property type="molecule type" value="Genomic_DNA"/>
</dbReference>
<evidence type="ECO:0000259" key="1">
    <source>
        <dbReference type="Pfam" id="PF03070"/>
    </source>
</evidence>
<dbReference type="SUPFAM" id="SSF48613">
    <property type="entry name" value="Heme oxygenase-like"/>
    <property type="match status" value="1"/>
</dbReference>
<dbReference type="EMBL" id="CP144541">
    <property type="protein sequence ID" value="WVW79740.1"/>
    <property type="molecule type" value="Genomic_DNA"/>
</dbReference>
<reference evidence="2" key="3">
    <citation type="submission" date="2014-01" db="EMBL/GenBank/DDBJ databases">
        <title>Evolution of pathogenesis and genome organization in the Tremellales.</title>
        <authorList>
            <person name="Cuomo C."/>
            <person name="Litvintseva A."/>
            <person name="Heitman J."/>
            <person name="Chen Y."/>
            <person name="Sun S."/>
            <person name="Springer D."/>
            <person name="Dromer F."/>
            <person name="Young S."/>
            <person name="Zeng Q."/>
            <person name="Chapman S."/>
            <person name="Gujja S."/>
            <person name="Saif S."/>
            <person name="Birren B."/>
        </authorList>
    </citation>
    <scope>NUCLEOTIDE SEQUENCE</scope>
    <source>
        <strain evidence="2">CBS 10118</strain>
    </source>
</reference>
<dbReference type="CDD" id="cd19357">
    <property type="entry name" value="TenA_E_At3g16990-like"/>
    <property type="match status" value="1"/>
</dbReference>
<dbReference type="Gene3D" id="1.20.910.10">
    <property type="entry name" value="Heme oxygenase-like"/>
    <property type="match status" value="1"/>
</dbReference>
<dbReference type="VEuPathDB" id="FungiDB:I302_00386"/>
<name>A0A1B9GD06_9TREE</name>
<evidence type="ECO:0000313" key="4">
    <source>
        <dbReference type="Proteomes" id="UP000092730"/>
    </source>
</evidence>
<dbReference type="InterPro" id="IPR053261">
    <property type="entry name" value="Polyketide-peptide_reg"/>
</dbReference>
<feature type="domain" description="Thiaminase-2/PQQC" evidence="1">
    <location>
        <begin position="131"/>
        <end position="245"/>
    </location>
</feature>
<sequence>MTNQNQKFTDYLLEKYADDFKLATQHEFLKQSGEGSIDSEVLKEWLKQDYLFAYEGGIKYTASLLSKLSLSPSQTHIRPFPASDLVPILGWSATNLLRETDWFLSVATEHGLNVFDEQPRERDTDKYGLLGEYSPITRGYIDYLQVIGALGGIEEGMICLWASEKIYNSAWIYAKTHIQSNPSSNETQKALIKFCDNWTTPEFTEFVERCENAMNKFDIELGSELAERVEKAFKTILWYEQRFWPDVKAH</sequence>
<dbReference type="AlphaFoldDB" id="A0A1B9GD06"/>
<organism evidence="2">
    <name type="scientific">Kwoniella bestiolae CBS 10118</name>
    <dbReference type="NCBI Taxonomy" id="1296100"/>
    <lineage>
        <taxon>Eukaryota</taxon>
        <taxon>Fungi</taxon>
        <taxon>Dikarya</taxon>
        <taxon>Basidiomycota</taxon>
        <taxon>Agaricomycotina</taxon>
        <taxon>Tremellomycetes</taxon>
        <taxon>Tremellales</taxon>
        <taxon>Cryptococcaceae</taxon>
        <taxon>Kwoniella</taxon>
    </lineage>
</organism>
<reference evidence="3" key="4">
    <citation type="submission" date="2024-02" db="EMBL/GenBank/DDBJ databases">
        <title>Comparative genomics of Cryptococcus and Kwoniella reveals pathogenesis evolution and contrasting modes of karyotype evolution via chromosome fusion or intercentromeric recombination.</title>
        <authorList>
            <person name="Coelho M.A."/>
            <person name="David-Palma M."/>
            <person name="Shea T."/>
            <person name="Bowers K."/>
            <person name="McGinley-Smith S."/>
            <person name="Mohammad A.W."/>
            <person name="Gnirke A."/>
            <person name="Yurkov A.M."/>
            <person name="Nowrousian M."/>
            <person name="Sun S."/>
            <person name="Cuomo C.A."/>
            <person name="Heitman J."/>
        </authorList>
    </citation>
    <scope>NUCLEOTIDE SEQUENCE</scope>
    <source>
        <strain evidence="3">CBS 10118</strain>
    </source>
</reference>
<protein>
    <recommendedName>
        <fullName evidence="1">Thiaminase-2/PQQC domain-containing protein</fullName>
    </recommendedName>
</protein>
<dbReference type="Proteomes" id="UP000092730">
    <property type="component" value="Chromosome 1"/>
</dbReference>
<dbReference type="InterPro" id="IPR016084">
    <property type="entry name" value="Haem_Oase-like_multi-hlx"/>
</dbReference>
<dbReference type="STRING" id="1296100.A0A1B9GD06"/>
<dbReference type="OrthoDB" id="37730at2759"/>
<dbReference type="PANTHER" id="PTHR41813">
    <property type="entry name" value="REGULATOR PAB1642, PUTATIVE (AFU_ORTHOLOGUE AFUA_3G11955)-RELATED"/>
    <property type="match status" value="1"/>
</dbReference>
<proteinExistence type="predicted"/>
<keyword evidence="4" id="KW-1185">Reference proteome</keyword>
<evidence type="ECO:0000313" key="3">
    <source>
        <dbReference type="EMBL" id="WVW79740.1"/>
    </source>
</evidence>
<evidence type="ECO:0000313" key="2">
    <source>
        <dbReference type="EMBL" id="OCF28896.1"/>
    </source>
</evidence>
<dbReference type="GO" id="GO:0006772">
    <property type="term" value="P:thiamine metabolic process"/>
    <property type="evidence" value="ECO:0007669"/>
    <property type="project" value="UniProtKB-ARBA"/>
</dbReference>
<dbReference type="RefSeq" id="XP_019049966.1">
    <property type="nucleotide sequence ID" value="XM_019187088.1"/>
</dbReference>
<gene>
    <name evidence="2" type="ORF">I302_00386</name>
    <name evidence="3" type="ORF">I302_101710</name>
</gene>
<dbReference type="PANTHER" id="PTHR41813:SF2">
    <property type="entry name" value="REGULATOR PAB1642, PUTATIVE (AFU_ORTHOLOGUE AFUA_3G11955)-RELATED"/>
    <property type="match status" value="1"/>
</dbReference>
<dbReference type="InterPro" id="IPR004305">
    <property type="entry name" value="Thiaminase-2/PQQC"/>
</dbReference>
<dbReference type="GeneID" id="30204785"/>
<accession>A0A1B9GD06</accession>
<dbReference type="Pfam" id="PF03070">
    <property type="entry name" value="TENA_THI-4"/>
    <property type="match status" value="1"/>
</dbReference>
<reference evidence="3" key="2">
    <citation type="submission" date="2013-07" db="EMBL/GenBank/DDBJ databases">
        <authorList>
            <consortium name="The Broad Institute Genome Sequencing Platform"/>
            <person name="Cuomo C."/>
            <person name="Litvintseva A."/>
            <person name="Chen Y."/>
            <person name="Heitman J."/>
            <person name="Sun S."/>
            <person name="Springer D."/>
            <person name="Dromer F."/>
            <person name="Young S.K."/>
            <person name="Zeng Q."/>
            <person name="Gargeya S."/>
            <person name="Fitzgerald M."/>
            <person name="Abouelleil A."/>
            <person name="Alvarado L."/>
            <person name="Berlin A.M."/>
            <person name="Chapman S.B."/>
            <person name="Dewar J."/>
            <person name="Goldberg J."/>
            <person name="Griggs A."/>
            <person name="Gujja S."/>
            <person name="Hansen M."/>
            <person name="Howarth C."/>
            <person name="Imamovic A."/>
            <person name="Larimer J."/>
            <person name="McCowan C."/>
            <person name="Murphy C."/>
            <person name="Pearson M."/>
            <person name="Priest M."/>
            <person name="Roberts A."/>
            <person name="Saif S."/>
            <person name="Shea T."/>
            <person name="Sykes S."/>
            <person name="Wortman J."/>
            <person name="Nusbaum C."/>
            <person name="Birren B."/>
        </authorList>
    </citation>
    <scope>NUCLEOTIDE SEQUENCE</scope>
    <source>
        <strain evidence="3">CBS 10118</strain>
    </source>
</reference>
<reference evidence="2" key="1">
    <citation type="submission" date="2013-07" db="EMBL/GenBank/DDBJ databases">
        <title>The Genome Sequence of Cryptococcus bestiolae CBS10118.</title>
        <authorList>
            <consortium name="The Broad Institute Genome Sequencing Platform"/>
            <person name="Cuomo C."/>
            <person name="Litvintseva A."/>
            <person name="Chen Y."/>
            <person name="Heitman J."/>
            <person name="Sun S."/>
            <person name="Springer D."/>
            <person name="Dromer F."/>
            <person name="Young S.K."/>
            <person name="Zeng Q."/>
            <person name="Gargeya S."/>
            <person name="Fitzgerald M."/>
            <person name="Abouelleil A."/>
            <person name="Alvarado L."/>
            <person name="Berlin A.M."/>
            <person name="Chapman S.B."/>
            <person name="Dewar J."/>
            <person name="Goldberg J."/>
            <person name="Griggs A."/>
            <person name="Gujja S."/>
            <person name="Hansen M."/>
            <person name="Howarth C."/>
            <person name="Imamovic A."/>
            <person name="Larimer J."/>
            <person name="McCowan C."/>
            <person name="Murphy C."/>
            <person name="Pearson M."/>
            <person name="Priest M."/>
            <person name="Roberts A."/>
            <person name="Saif S."/>
            <person name="Shea T."/>
            <person name="Sykes S."/>
            <person name="Wortman J."/>
            <person name="Nusbaum C."/>
            <person name="Birren B."/>
        </authorList>
    </citation>
    <scope>NUCLEOTIDE SEQUENCE [LARGE SCALE GENOMIC DNA]</scope>
    <source>
        <strain evidence="2">CBS 10118</strain>
    </source>
</reference>
<dbReference type="KEGG" id="kbi:30204785"/>